<dbReference type="InterPro" id="IPR004809">
    <property type="entry name" value="Gln_synth_I"/>
</dbReference>
<feature type="binding site" evidence="8">
    <location>
        <position position="371"/>
    </location>
    <ligand>
        <name>L-glutamate</name>
        <dbReference type="ChEBI" id="CHEBI:29985"/>
    </ligand>
</feature>
<accession>A0A4R5M3B8</accession>
<dbReference type="SUPFAM" id="SSF55931">
    <property type="entry name" value="Glutamine synthetase/guanido kinase"/>
    <property type="match status" value="1"/>
</dbReference>
<dbReference type="InterPro" id="IPR008147">
    <property type="entry name" value="Gln_synt_N"/>
</dbReference>
<dbReference type="EC" id="6.3.1.2" evidence="14"/>
<dbReference type="Pfam" id="PF03951">
    <property type="entry name" value="Gln-synt_N"/>
    <property type="match status" value="1"/>
</dbReference>
<keyword evidence="6 9" id="KW-0547">Nucleotide-binding</keyword>
<comment type="subcellular location">
    <subcellularLocation>
        <location evidence="1">Cytoplasm</location>
    </subcellularLocation>
</comment>
<feature type="binding site" evidence="8">
    <location>
        <begin position="295"/>
        <end position="296"/>
    </location>
    <ligand>
        <name>L-glutamate</name>
        <dbReference type="ChEBI" id="CHEBI:29985"/>
    </ligand>
</feature>
<evidence type="ECO:0000259" key="15">
    <source>
        <dbReference type="PROSITE" id="PS51986"/>
    </source>
</evidence>
<feature type="binding site" evidence="10">
    <location>
        <position position="251"/>
    </location>
    <ligand>
        <name>Mg(2+)</name>
        <dbReference type="ChEBI" id="CHEBI:18420"/>
        <label>1</label>
    </ligand>
</feature>
<feature type="binding site" evidence="10">
    <location>
        <position position="159"/>
    </location>
    <ligand>
        <name>Mg(2+)</name>
        <dbReference type="ChEBI" id="CHEBI:18420"/>
        <label>1</label>
    </ligand>
</feature>
<dbReference type="SUPFAM" id="SSF54368">
    <property type="entry name" value="Glutamine synthetase, N-terminal domain"/>
    <property type="match status" value="1"/>
</dbReference>
<dbReference type="PANTHER" id="PTHR43407">
    <property type="entry name" value="GLUTAMINE SYNTHETASE"/>
    <property type="match status" value="1"/>
</dbReference>
<feature type="domain" description="GS catalytic" evidence="16">
    <location>
        <begin position="132"/>
        <end position="502"/>
    </location>
</feature>
<feature type="domain" description="GS beta-grasp" evidence="15">
    <location>
        <begin position="40"/>
        <end position="124"/>
    </location>
</feature>
<sequence length="502" mass="56339">MSSPKGPSGPSAPEVAIDAGSYRVTRPENPQQVIDQLRKHKIEIVDLKFTDLPGLWQHFSITLPEVHEGLFADGIGFDGSSIRGFQEIQESDMLLKPDPTTAFIDPVSDTPTLSLICDVVDPVLHQPYSRDPRYIAKKAEAYLRQTGIARTCYFGPELEFFIFDSIRFGQDAHSGYYYVDSAEGDWNTGSDEGAYGGGNLGYKSRYKEGYFPVPPHDTLQDIRSEIVLLLLQAGVQVEVHHHEVATAGQNEIDMRFSTLTRMADNVMIYKYICKNVARQHGKVATFMPKPLFADNASGMHCHQSLWNDGENLFYDAHGWALTSALCRWYIGGLLKHAPALMALCAPTTNSYKRLVPGYEAPVNLAMSQRNRSAAARIPTYSDSPSARRVEFRCPDPSANAYLAFAAMLMAGLDGIENKTDPGDPLDVNIYDLPPEKAKNVRQVPGSLDEALRALEADNEFLRRGDVFTEDVIDTWLEYKRKREIDAIRIRPHPWEFYLYFDV</sequence>
<dbReference type="PROSITE" id="PS00181">
    <property type="entry name" value="GLNA_ATP"/>
    <property type="match status" value="1"/>
</dbReference>
<feature type="binding site" evidence="10">
    <location>
        <position position="243"/>
    </location>
    <ligand>
        <name>Mg(2+)</name>
        <dbReference type="ChEBI" id="CHEBI:18420"/>
        <label>1</label>
    </ligand>
</feature>
<dbReference type="PANTHER" id="PTHR43407:SF1">
    <property type="entry name" value="LENGSIN"/>
    <property type="match status" value="1"/>
</dbReference>
<feature type="binding site" evidence="9">
    <location>
        <position position="371"/>
    </location>
    <ligand>
        <name>ATP</name>
        <dbReference type="ChEBI" id="CHEBI:30616"/>
    </ligand>
</feature>
<keyword evidence="5 14" id="KW-0436">Ligase</keyword>
<dbReference type="PROSITE" id="PS51986">
    <property type="entry name" value="GS_BETA_GRASP"/>
    <property type="match status" value="1"/>
</dbReference>
<dbReference type="NCBIfam" id="TIGR00653">
    <property type="entry name" value="GlnA"/>
    <property type="match status" value="1"/>
</dbReference>
<evidence type="ECO:0000256" key="14">
    <source>
        <dbReference type="RuleBase" id="RU004356"/>
    </source>
</evidence>
<gene>
    <name evidence="17" type="primary">glnA</name>
    <name evidence="17" type="ORF">EYW47_27250</name>
</gene>
<keyword evidence="4" id="KW-0963">Cytoplasm</keyword>
<dbReference type="InterPro" id="IPR027303">
    <property type="entry name" value="Gln_synth_gly_rich_site"/>
</dbReference>
<feature type="binding site" evidence="9">
    <location>
        <begin position="302"/>
        <end position="304"/>
    </location>
    <ligand>
        <name>ATP</name>
        <dbReference type="ChEBI" id="CHEBI:30616"/>
    </ligand>
</feature>
<evidence type="ECO:0000256" key="13">
    <source>
        <dbReference type="RuleBase" id="RU000384"/>
    </source>
</evidence>
<evidence type="ECO:0000256" key="1">
    <source>
        <dbReference type="ARBA" id="ARBA00004496"/>
    </source>
</evidence>
<dbReference type="InterPro" id="IPR036651">
    <property type="entry name" value="Gln_synt_N_sf"/>
</dbReference>
<dbReference type="GO" id="GO:0005524">
    <property type="term" value="F:ATP binding"/>
    <property type="evidence" value="ECO:0007669"/>
    <property type="project" value="UniProtKB-KW"/>
</dbReference>
<dbReference type="GO" id="GO:0019740">
    <property type="term" value="P:nitrogen utilization"/>
    <property type="evidence" value="ECO:0007669"/>
    <property type="project" value="TreeGrafter"/>
</dbReference>
<evidence type="ECO:0000256" key="9">
    <source>
        <dbReference type="PIRSR" id="PIRSR604809-2"/>
    </source>
</evidence>
<name>A0A4R5M3B8_9BURK</name>
<feature type="binding site" evidence="10">
    <location>
        <position position="157"/>
    </location>
    <ligand>
        <name>Mg(2+)</name>
        <dbReference type="ChEBI" id="CHEBI:18420"/>
        <label>1</label>
    </ligand>
</feature>
<dbReference type="EMBL" id="SMRP01000017">
    <property type="protein sequence ID" value="TDG20190.1"/>
    <property type="molecule type" value="Genomic_DNA"/>
</dbReference>
<comment type="catalytic activity">
    <reaction evidence="14">
        <text>L-glutamate + NH4(+) + ATP = L-glutamine + ADP + phosphate + H(+)</text>
        <dbReference type="Rhea" id="RHEA:16169"/>
        <dbReference type="ChEBI" id="CHEBI:15378"/>
        <dbReference type="ChEBI" id="CHEBI:28938"/>
        <dbReference type="ChEBI" id="CHEBI:29985"/>
        <dbReference type="ChEBI" id="CHEBI:30616"/>
        <dbReference type="ChEBI" id="CHEBI:43474"/>
        <dbReference type="ChEBI" id="CHEBI:58359"/>
        <dbReference type="ChEBI" id="CHEBI:456216"/>
        <dbReference type="EC" id="6.3.1.2"/>
    </reaction>
</comment>
<reference evidence="17 18" key="1">
    <citation type="submission" date="2019-03" db="EMBL/GenBank/DDBJ databases">
        <title>Paraburkholderia sp. 4M-K11, isolated from subtropical forest soil.</title>
        <authorList>
            <person name="Gao Z.-H."/>
            <person name="Qiu L.-H."/>
        </authorList>
    </citation>
    <scope>NUCLEOTIDE SEQUENCE [LARGE SCALE GENOMIC DNA]</scope>
    <source>
        <strain evidence="17 18">4M-K11</strain>
    </source>
</reference>
<evidence type="ECO:0000256" key="12">
    <source>
        <dbReference type="PROSITE-ProRule" id="PRU01330"/>
    </source>
</evidence>
<evidence type="ECO:0000256" key="2">
    <source>
        <dbReference type="ARBA" id="ARBA00009897"/>
    </source>
</evidence>
<evidence type="ECO:0000259" key="16">
    <source>
        <dbReference type="PROSITE" id="PS51987"/>
    </source>
</evidence>
<keyword evidence="10" id="KW-0479">Metal-binding</keyword>
<keyword evidence="10" id="KW-0460">Magnesium</keyword>
<feature type="binding site" evidence="9">
    <location>
        <position position="238"/>
    </location>
    <ligand>
        <name>ATP</name>
        <dbReference type="ChEBI" id="CHEBI:30616"/>
    </ligand>
</feature>
<dbReference type="GO" id="GO:0006542">
    <property type="term" value="P:glutamine biosynthetic process"/>
    <property type="evidence" value="ECO:0007669"/>
    <property type="project" value="InterPro"/>
</dbReference>
<dbReference type="Gene3D" id="3.10.20.70">
    <property type="entry name" value="Glutamine synthetase, N-terminal domain"/>
    <property type="match status" value="1"/>
</dbReference>
<feature type="modified residue" description="O-AMP-tyrosine" evidence="11">
    <location>
        <position position="430"/>
    </location>
</feature>
<feature type="binding site" evidence="10">
    <location>
        <position position="390"/>
    </location>
    <ligand>
        <name>Mg(2+)</name>
        <dbReference type="ChEBI" id="CHEBI:18420"/>
        <label>1</label>
    </ligand>
</feature>
<dbReference type="AlphaFoldDB" id="A0A4R5M3B8"/>
<dbReference type="GO" id="GO:0005737">
    <property type="term" value="C:cytoplasm"/>
    <property type="evidence" value="ECO:0007669"/>
    <property type="project" value="UniProtKB-SubCell"/>
</dbReference>
<comment type="caution">
    <text evidence="17">The sequence shown here is derived from an EMBL/GenBank/DDBJ whole genome shotgun (WGS) entry which is preliminary data.</text>
</comment>
<feature type="binding site" evidence="8">
    <location>
        <position position="392"/>
    </location>
    <ligand>
        <name>L-glutamate</name>
        <dbReference type="ChEBI" id="CHEBI:29985"/>
    </ligand>
</feature>
<dbReference type="InterPro" id="IPR008146">
    <property type="entry name" value="Gln_synth_cat_dom"/>
</dbReference>
<dbReference type="FunFam" id="3.30.590.10:FF:000001">
    <property type="entry name" value="Glutamine synthetase"/>
    <property type="match status" value="1"/>
</dbReference>
<dbReference type="GO" id="GO:0016020">
    <property type="term" value="C:membrane"/>
    <property type="evidence" value="ECO:0007669"/>
    <property type="project" value="TreeGrafter"/>
</dbReference>
<dbReference type="OrthoDB" id="9807095at2"/>
<dbReference type="Gene3D" id="3.30.590.10">
    <property type="entry name" value="Glutamine synthetase/guanido kinase, catalytic domain"/>
    <property type="match status" value="1"/>
</dbReference>
<dbReference type="GO" id="GO:0046872">
    <property type="term" value="F:metal ion binding"/>
    <property type="evidence" value="ECO:0007669"/>
    <property type="project" value="UniProtKB-KW"/>
</dbReference>
<dbReference type="InterPro" id="IPR014746">
    <property type="entry name" value="Gln_synth/guanido_kin_cat_dom"/>
</dbReference>
<dbReference type="PROSITE" id="PS00180">
    <property type="entry name" value="GLNA_1"/>
    <property type="match status" value="1"/>
</dbReference>
<evidence type="ECO:0000313" key="17">
    <source>
        <dbReference type="EMBL" id="TDG20190.1"/>
    </source>
</evidence>
<evidence type="ECO:0000256" key="3">
    <source>
        <dbReference type="ARBA" id="ARBA00021364"/>
    </source>
</evidence>
<dbReference type="Pfam" id="PF00120">
    <property type="entry name" value="Gln-synt_C"/>
    <property type="match status" value="1"/>
</dbReference>
<feature type="binding site" evidence="8">
    <location>
        <position position="359"/>
    </location>
    <ligand>
        <name>L-glutamate</name>
        <dbReference type="ChEBI" id="CHEBI:29985"/>
    </ligand>
</feature>
<dbReference type="InterPro" id="IPR027302">
    <property type="entry name" value="Gln_synth_N_conserv_site"/>
</dbReference>
<dbReference type="SMART" id="SM01230">
    <property type="entry name" value="Gln-synt_C"/>
    <property type="match status" value="1"/>
</dbReference>
<evidence type="ECO:0000256" key="8">
    <source>
        <dbReference type="PIRSR" id="PIRSR604809-1"/>
    </source>
</evidence>
<feature type="binding site" evidence="8">
    <location>
        <position position="353"/>
    </location>
    <ligand>
        <name>L-glutamate</name>
        <dbReference type="ChEBI" id="CHEBI:29985"/>
    </ligand>
</feature>
<evidence type="ECO:0000256" key="7">
    <source>
        <dbReference type="ARBA" id="ARBA00022840"/>
    </source>
</evidence>
<keyword evidence="18" id="KW-1185">Reference proteome</keyword>
<dbReference type="Proteomes" id="UP000295722">
    <property type="component" value="Unassembled WGS sequence"/>
</dbReference>
<keyword evidence="7 9" id="KW-0067">ATP-binding</keyword>
<proteinExistence type="inferred from homology"/>
<evidence type="ECO:0000313" key="18">
    <source>
        <dbReference type="Proteomes" id="UP000295722"/>
    </source>
</evidence>
<evidence type="ECO:0000256" key="5">
    <source>
        <dbReference type="ARBA" id="ARBA00022598"/>
    </source>
</evidence>
<comment type="similarity">
    <text evidence="2 12 13">Belongs to the glutamine synthetase family.</text>
</comment>
<comment type="cofactor">
    <cofactor evidence="10">
        <name>Mg(2+)</name>
        <dbReference type="ChEBI" id="CHEBI:18420"/>
    </cofactor>
    <text evidence="10">Binds 2 Mg(2+) ions per subunit.</text>
</comment>
<evidence type="ECO:0000256" key="11">
    <source>
        <dbReference type="PIRSR" id="PIRSR604809-50"/>
    </source>
</evidence>
<feature type="binding site" evidence="10">
    <location>
        <position position="300"/>
    </location>
    <ligand>
        <name>Mg(2+)</name>
        <dbReference type="ChEBI" id="CHEBI:18420"/>
        <label>1</label>
    </ligand>
</feature>
<protein>
    <recommendedName>
        <fullName evidence="3 14">Glutamine synthetase</fullName>
        <ecNumber evidence="14">6.3.1.2</ecNumber>
    </recommendedName>
</protein>
<keyword evidence="11" id="KW-0597">Phosphoprotein</keyword>
<evidence type="ECO:0000256" key="4">
    <source>
        <dbReference type="ARBA" id="ARBA00022490"/>
    </source>
</evidence>
<dbReference type="PROSITE" id="PS51987">
    <property type="entry name" value="GS_CATALYTIC"/>
    <property type="match status" value="1"/>
</dbReference>
<organism evidence="17 18">
    <name type="scientific">Paraburkholderia silviterrae</name>
    <dbReference type="NCBI Taxonomy" id="2528715"/>
    <lineage>
        <taxon>Bacteria</taxon>
        <taxon>Pseudomonadati</taxon>
        <taxon>Pseudomonadota</taxon>
        <taxon>Betaproteobacteria</taxon>
        <taxon>Burkholderiales</taxon>
        <taxon>Burkholderiaceae</taxon>
        <taxon>Paraburkholderia</taxon>
    </lineage>
</organism>
<dbReference type="GO" id="GO:0004356">
    <property type="term" value="F:glutamine synthetase activity"/>
    <property type="evidence" value="ECO:0007669"/>
    <property type="project" value="UniProtKB-EC"/>
</dbReference>
<dbReference type="RefSeq" id="WP_133197945.1">
    <property type="nucleotide sequence ID" value="NZ_JBHUCW010000029.1"/>
</dbReference>
<evidence type="ECO:0000256" key="6">
    <source>
        <dbReference type="ARBA" id="ARBA00022741"/>
    </source>
</evidence>
<evidence type="ECO:0000256" key="10">
    <source>
        <dbReference type="PIRSR" id="PIRSR604809-3"/>
    </source>
</evidence>